<dbReference type="Proteomes" id="UP001501570">
    <property type="component" value="Unassembled WGS sequence"/>
</dbReference>
<reference evidence="2" key="1">
    <citation type="journal article" date="2019" name="Int. J. Syst. Evol. Microbiol.">
        <title>The Global Catalogue of Microorganisms (GCM) 10K type strain sequencing project: providing services to taxonomists for standard genome sequencing and annotation.</title>
        <authorList>
            <consortium name="The Broad Institute Genomics Platform"/>
            <consortium name="The Broad Institute Genome Sequencing Center for Infectious Disease"/>
            <person name="Wu L."/>
            <person name="Ma J."/>
        </authorList>
    </citation>
    <scope>NUCLEOTIDE SEQUENCE [LARGE SCALE GENOMIC DNA]</scope>
    <source>
        <strain evidence="2">JCM 18304</strain>
    </source>
</reference>
<keyword evidence="2" id="KW-1185">Reference proteome</keyword>
<gene>
    <name evidence="1" type="ORF">GCM10023322_62750</name>
</gene>
<proteinExistence type="predicted"/>
<organism evidence="1 2">
    <name type="scientific">Rugosimonospora acidiphila</name>
    <dbReference type="NCBI Taxonomy" id="556531"/>
    <lineage>
        <taxon>Bacteria</taxon>
        <taxon>Bacillati</taxon>
        <taxon>Actinomycetota</taxon>
        <taxon>Actinomycetes</taxon>
        <taxon>Micromonosporales</taxon>
        <taxon>Micromonosporaceae</taxon>
        <taxon>Rugosimonospora</taxon>
    </lineage>
</organism>
<evidence type="ECO:0000313" key="2">
    <source>
        <dbReference type="Proteomes" id="UP001501570"/>
    </source>
</evidence>
<sequence>MLGVVLAAALTLLVVRLDPPDVAVEVREFTLGMGAVAALLRAADLSTGLGRRASGARATTQTGRPAR</sequence>
<evidence type="ECO:0000313" key="1">
    <source>
        <dbReference type="EMBL" id="GAA5195628.1"/>
    </source>
</evidence>
<comment type="caution">
    <text evidence="1">The sequence shown here is derived from an EMBL/GenBank/DDBJ whole genome shotgun (WGS) entry which is preliminary data.</text>
</comment>
<name>A0ABP9SHV6_9ACTN</name>
<dbReference type="EMBL" id="BAABJQ010000024">
    <property type="protein sequence ID" value="GAA5195628.1"/>
    <property type="molecule type" value="Genomic_DNA"/>
</dbReference>
<dbReference type="RefSeq" id="WP_345635731.1">
    <property type="nucleotide sequence ID" value="NZ_BAABJQ010000024.1"/>
</dbReference>
<accession>A0ABP9SHV6</accession>
<protein>
    <submittedName>
        <fullName evidence="1">Uncharacterized protein</fullName>
    </submittedName>
</protein>